<dbReference type="HOGENOM" id="CLU_2247156_0_0_10"/>
<sequence length="104" mass="11214">MPSFAPIPPQKIQLLLNNGIWSATPNDTVIVNGSVTIGINRGTYQVSGDSVAFINTISLPVVPYSSGFVVLFNNKYALQQKGDSLFLSILSKNGVGEIYALKRQ</sequence>
<gene>
    <name evidence="1" type="ORF">NIASO_00685</name>
</gene>
<evidence type="ECO:0000313" key="1">
    <source>
        <dbReference type="EMBL" id="AHF17039.1"/>
    </source>
</evidence>
<reference evidence="1 2" key="1">
    <citation type="submission" date="2013-12" db="EMBL/GenBank/DDBJ databases">
        <authorList>
            <consortium name="DOE Joint Genome Institute"/>
            <person name="Eisen J."/>
            <person name="Huntemann M."/>
            <person name="Han J."/>
            <person name="Chen A."/>
            <person name="Kyrpides N."/>
            <person name="Mavromatis K."/>
            <person name="Markowitz V."/>
            <person name="Palaniappan K."/>
            <person name="Ivanova N."/>
            <person name="Schaumberg A."/>
            <person name="Pati A."/>
            <person name="Liolios K."/>
            <person name="Nordberg H.P."/>
            <person name="Cantor M.N."/>
            <person name="Hua S.X."/>
            <person name="Woyke T."/>
        </authorList>
    </citation>
    <scope>NUCLEOTIDE SEQUENCE [LARGE SCALE GENOMIC DNA]</scope>
    <source>
        <strain evidence="2">DSM 19437</strain>
    </source>
</reference>
<dbReference type="KEGG" id="nso:NIASO_00685"/>
<dbReference type="Proteomes" id="UP000003586">
    <property type="component" value="Chromosome"/>
</dbReference>
<organism evidence="1 2">
    <name type="scientific">Niabella soli DSM 19437</name>
    <dbReference type="NCBI Taxonomy" id="929713"/>
    <lineage>
        <taxon>Bacteria</taxon>
        <taxon>Pseudomonadati</taxon>
        <taxon>Bacteroidota</taxon>
        <taxon>Chitinophagia</taxon>
        <taxon>Chitinophagales</taxon>
        <taxon>Chitinophagaceae</taxon>
        <taxon>Niabella</taxon>
    </lineage>
</organism>
<keyword evidence="2" id="KW-1185">Reference proteome</keyword>
<evidence type="ECO:0000313" key="2">
    <source>
        <dbReference type="Proteomes" id="UP000003586"/>
    </source>
</evidence>
<dbReference type="AlphaFoldDB" id="W0F6F6"/>
<dbReference type="EMBL" id="CP007035">
    <property type="protein sequence ID" value="AHF17039.1"/>
    <property type="molecule type" value="Genomic_DNA"/>
</dbReference>
<protein>
    <submittedName>
        <fullName evidence="1">Uncharacterized protein</fullName>
    </submittedName>
</protein>
<proteinExistence type="predicted"/>
<name>W0F6F6_9BACT</name>
<accession>W0F6F6</accession>